<sequence>MSERMSAAPRSGGRTADRTEKGRRTPAGTKGTARGARQFPIEGTTALKLNAEQQRDTVATPRLRVAPPAPINAPRAPFIALVVGVVVAGVVGILLINTKTAENSFELDTLQKQQSQLDAQQQALENEIAANNMPGSLDAAARRLGLVKADSPAYIRLPDGKVFGVPKPGSGKPAVTAQDPAGTAVPTGRSASTQDATTEDVTPQAGAEAPDTAAVAGQ</sequence>
<evidence type="ECO:0000256" key="2">
    <source>
        <dbReference type="SAM" id="Phobius"/>
    </source>
</evidence>
<evidence type="ECO:0000256" key="1">
    <source>
        <dbReference type="SAM" id="MobiDB-lite"/>
    </source>
</evidence>
<keyword evidence="2" id="KW-1133">Transmembrane helix</keyword>
<protein>
    <recommendedName>
        <fullName evidence="5">Cell division protein FtsB</fullName>
    </recommendedName>
</protein>
<feature type="region of interest" description="Disordered" evidence="1">
    <location>
        <begin position="1"/>
        <end position="40"/>
    </location>
</feature>
<keyword evidence="2" id="KW-0812">Transmembrane</keyword>
<proteinExistence type="predicted"/>
<comment type="caution">
    <text evidence="3">The sequence shown here is derived from an EMBL/GenBank/DDBJ whole genome shotgun (WGS) entry which is preliminary data.</text>
</comment>
<dbReference type="Proteomes" id="UP000239209">
    <property type="component" value="Unassembled WGS sequence"/>
</dbReference>
<dbReference type="AlphaFoldDB" id="A0A2T0S9U0"/>
<evidence type="ECO:0008006" key="5">
    <source>
        <dbReference type="Google" id="ProtNLM"/>
    </source>
</evidence>
<organism evidence="3 4">
    <name type="scientific">Pseudosporangium ferrugineum</name>
    <dbReference type="NCBI Taxonomy" id="439699"/>
    <lineage>
        <taxon>Bacteria</taxon>
        <taxon>Bacillati</taxon>
        <taxon>Actinomycetota</taxon>
        <taxon>Actinomycetes</taxon>
        <taxon>Micromonosporales</taxon>
        <taxon>Micromonosporaceae</taxon>
        <taxon>Pseudosporangium</taxon>
    </lineage>
</organism>
<dbReference type="EMBL" id="PVZG01000005">
    <property type="protein sequence ID" value="PRY30083.1"/>
    <property type="molecule type" value="Genomic_DNA"/>
</dbReference>
<name>A0A2T0S9U0_9ACTN</name>
<feature type="compositionally biased region" description="Polar residues" evidence="1">
    <location>
        <begin position="189"/>
        <end position="201"/>
    </location>
</feature>
<gene>
    <name evidence="3" type="ORF">CLV70_105252</name>
</gene>
<feature type="transmembrane region" description="Helical" evidence="2">
    <location>
        <begin position="78"/>
        <end position="96"/>
    </location>
</feature>
<keyword evidence="4" id="KW-1185">Reference proteome</keyword>
<evidence type="ECO:0000313" key="4">
    <source>
        <dbReference type="Proteomes" id="UP000239209"/>
    </source>
</evidence>
<keyword evidence="2" id="KW-0472">Membrane</keyword>
<accession>A0A2T0S9U0</accession>
<evidence type="ECO:0000313" key="3">
    <source>
        <dbReference type="EMBL" id="PRY30083.1"/>
    </source>
</evidence>
<feature type="region of interest" description="Disordered" evidence="1">
    <location>
        <begin position="166"/>
        <end position="218"/>
    </location>
</feature>
<reference evidence="3 4" key="1">
    <citation type="submission" date="2018-03" db="EMBL/GenBank/DDBJ databases">
        <title>Genomic Encyclopedia of Archaeal and Bacterial Type Strains, Phase II (KMG-II): from individual species to whole genera.</title>
        <authorList>
            <person name="Goeker M."/>
        </authorList>
    </citation>
    <scope>NUCLEOTIDE SEQUENCE [LARGE SCALE GENOMIC DNA]</scope>
    <source>
        <strain evidence="3 4">DSM 45348</strain>
    </source>
</reference>